<organism evidence="1 2">
    <name type="scientific">Brenneria corticis</name>
    <dbReference type="NCBI Taxonomy" id="2173106"/>
    <lineage>
        <taxon>Bacteria</taxon>
        <taxon>Pseudomonadati</taxon>
        <taxon>Pseudomonadota</taxon>
        <taxon>Gammaproteobacteria</taxon>
        <taxon>Enterobacterales</taxon>
        <taxon>Pectobacteriaceae</taxon>
        <taxon>Brenneria</taxon>
    </lineage>
</organism>
<accession>A0A2U1TP84</accession>
<dbReference type="AlphaFoldDB" id="A0A2U1TP84"/>
<proteinExistence type="predicted"/>
<reference evidence="1 2" key="1">
    <citation type="submission" date="2018-04" db="EMBL/GenBank/DDBJ databases">
        <title>Brenneria corticis sp.nov.</title>
        <authorList>
            <person name="Li Y."/>
        </authorList>
    </citation>
    <scope>NUCLEOTIDE SEQUENCE [LARGE SCALE GENOMIC DNA]</scope>
    <source>
        <strain evidence="1 2">CFCC 11842</strain>
    </source>
</reference>
<dbReference type="Proteomes" id="UP000296159">
    <property type="component" value="Unassembled WGS sequence"/>
</dbReference>
<dbReference type="Gene3D" id="3.30.420.150">
    <property type="entry name" value="Exopolyphosphatase. Domain 2"/>
    <property type="match status" value="1"/>
</dbReference>
<evidence type="ECO:0000313" key="2">
    <source>
        <dbReference type="Proteomes" id="UP000296159"/>
    </source>
</evidence>
<name>A0A2U1TP84_9GAMM</name>
<protein>
    <recommendedName>
        <fullName evidence="3">Ppx/GppA phosphatase domain-containing protein</fullName>
    </recommendedName>
</protein>
<evidence type="ECO:0000313" key="1">
    <source>
        <dbReference type="EMBL" id="PWC11220.1"/>
    </source>
</evidence>
<gene>
    <name evidence="1" type="ORF">DDT56_20190</name>
</gene>
<evidence type="ECO:0008006" key="3">
    <source>
        <dbReference type="Google" id="ProtNLM"/>
    </source>
</evidence>
<sequence>MDIDADARRQYEQAGARVAPAQPVTLLRIGERQTTAVCGTGAQPESLLHLAIGYAKTAHAFFKHLPPTPDEMELAIMTVEDEVIGIRRDLPAASALFSCDAALSDIARISGIKEQAGGWLLPLDDLERTFKRLERVMLGAPAAWEGIPLENAFSARLLILREFMHHHGFEAIHILAPSPSAG</sequence>
<comment type="caution">
    <text evidence="1">The sequence shown here is derived from an EMBL/GenBank/DDBJ whole genome shotgun (WGS) entry which is preliminary data.</text>
</comment>
<keyword evidence="2" id="KW-1185">Reference proteome</keyword>
<dbReference type="EMBL" id="QDKH01000030">
    <property type="protein sequence ID" value="PWC11220.1"/>
    <property type="molecule type" value="Genomic_DNA"/>
</dbReference>